<accession>A0A926VFK1</accession>
<evidence type="ECO:0000313" key="1">
    <source>
        <dbReference type="EMBL" id="MBD2182980.1"/>
    </source>
</evidence>
<comment type="caution">
    <text evidence="1">The sequence shown here is derived from an EMBL/GenBank/DDBJ whole genome shotgun (WGS) entry which is preliminary data.</text>
</comment>
<dbReference type="RefSeq" id="WP_190466365.1">
    <property type="nucleotide sequence ID" value="NZ_JACJPW010000046.1"/>
</dbReference>
<reference evidence="1" key="2">
    <citation type="submission" date="2020-08" db="EMBL/GenBank/DDBJ databases">
        <authorList>
            <person name="Chen M."/>
            <person name="Teng W."/>
            <person name="Zhao L."/>
            <person name="Hu C."/>
            <person name="Zhou Y."/>
            <person name="Han B."/>
            <person name="Song L."/>
            <person name="Shu W."/>
        </authorList>
    </citation>
    <scope>NUCLEOTIDE SEQUENCE</scope>
    <source>
        <strain evidence="1">FACHB-1375</strain>
    </source>
</reference>
<keyword evidence="2" id="KW-1185">Reference proteome</keyword>
<name>A0A926VFK1_9CYAN</name>
<reference evidence="1" key="1">
    <citation type="journal article" date="2015" name="ISME J.">
        <title>Draft Genome Sequence of Streptomyces incarnatus NRRL8089, which Produces the Nucleoside Antibiotic Sinefungin.</title>
        <authorList>
            <person name="Oshima K."/>
            <person name="Hattori M."/>
            <person name="Shimizu H."/>
            <person name="Fukuda K."/>
            <person name="Nemoto M."/>
            <person name="Inagaki K."/>
            <person name="Tamura T."/>
        </authorList>
    </citation>
    <scope>NUCLEOTIDE SEQUENCE</scope>
    <source>
        <strain evidence="1">FACHB-1375</strain>
    </source>
</reference>
<dbReference type="Proteomes" id="UP000641646">
    <property type="component" value="Unassembled WGS sequence"/>
</dbReference>
<evidence type="ECO:0000313" key="2">
    <source>
        <dbReference type="Proteomes" id="UP000641646"/>
    </source>
</evidence>
<dbReference type="AlphaFoldDB" id="A0A926VFK1"/>
<dbReference type="EMBL" id="JACJPW010000046">
    <property type="protein sequence ID" value="MBD2182980.1"/>
    <property type="molecule type" value="Genomic_DNA"/>
</dbReference>
<gene>
    <name evidence="1" type="ORF">H6G03_18240</name>
</gene>
<organism evidence="1 2">
    <name type="scientific">Aerosakkonema funiforme FACHB-1375</name>
    <dbReference type="NCBI Taxonomy" id="2949571"/>
    <lineage>
        <taxon>Bacteria</taxon>
        <taxon>Bacillati</taxon>
        <taxon>Cyanobacteriota</taxon>
        <taxon>Cyanophyceae</taxon>
        <taxon>Oscillatoriophycideae</taxon>
        <taxon>Aerosakkonematales</taxon>
        <taxon>Aerosakkonemataceae</taxon>
        <taxon>Aerosakkonema</taxon>
    </lineage>
</organism>
<sequence>MITGTFTQDKQAEIEVALTHLEKLLRDNCTITLVAEKNSLAVTGTFSESNKPEVEVALMHLEKLMLEYNFTQVHRK</sequence>
<protein>
    <submittedName>
        <fullName evidence="1">Uncharacterized protein</fullName>
    </submittedName>
</protein>
<proteinExistence type="predicted"/>